<organism evidence="1 2">
    <name type="scientific">Racocetra persica</name>
    <dbReference type="NCBI Taxonomy" id="160502"/>
    <lineage>
        <taxon>Eukaryota</taxon>
        <taxon>Fungi</taxon>
        <taxon>Fungi incertae sedis</taxon>
        <taxon>Mucoromycota</taxon>
        <taxon>Glomeromycotina</taxon>
        <taxon>Glomeromycetes</taxon>
        <taxon>Diversisporales</taxon>
        <taxon>Gigasporaceae</taxon>
        <taxon>Racocetra</taxon>
    </lineage>
</organism>
<evidence type="ECO:0000313" key="1">
    <source>
        <dbReference type="EMBL" id="CAG8778060.1"/>
    </source>
</evidence>
<feature type="non-terminal residue" evidence="1">
    <location>
        <position position="1"/>
    </location>
</feature>
<accession>A0ACA9R5U3</accession>
<sequence length="245" mass="28663">QHIAKLEAKNTIIPELKKRVAKLETKNTKILELKKKIVEVETRLVILEQRLLQNDNTPNNSASNDNTSNFNLVTDKVVKLKSNNKKLIDQSIRKQIYNEMKPYLSGVSDKYLYIITYKARKINKLFGYKYDSVNLKKNKNIEQIKSKTITDQSHIDKIFETIATTSTYNSDDIFRRRRDNELIEDDSKKSEKNEARIEKEKQNKISSNIVTLAKADNYDDVNSKEKIPDESNNDRYSECGRYNEY</sequence>
<feature type="non-terminal residue" evidence="1">
    <location>
        <position position="245"/>
    </location>
</feature>
<proteinExistence type="predicted"/>
<gene>
    <name evidence="1" type="ORF">RPERSI_LOCUS17184</name>
</gene>
<comment type="caution">
    <text evidence="1">The sequence shown here is derived from an EMBL/GenBank/DDBJ whole genome shotgun (WGS) entry which is preliminary data.</text>
</comment>
<evidence type="ECO:0000313" key="2">
    <source>
        <dbReference type="Proteomes" id="UP000789920"/>
    </source>
</evidence>
<dbReference type="Proteomes" id="UP000789920">
    <property type="component" value="Unassembled WGS sequence"/>
</dbReference>
<protein>
    <submittedName>
        <fullName evidence="1">3973_t:CDS:1</fullName>
    </submittedName>
</protein>
<reference evidence="1" key="1">
    <citation type="submission" date="2021-06" db="EMBL/GenBank/DDBJ databases">
        <authorList>
            <person name="Kallberg Y."/>
            <person name="Tangrot J."/>
            <person name="Rosling A."/>
        </authorList>
    </citation>
    <scope>NUCLEOTIDE SEQUENCE</scope>
    <source>
        <strain evidence="1">MA461A</strain>
    </source>
</reference>
<keyword evidence="2" id="KW-1185">Reference proteome</keyword>
<dbReference type="EMBL" id="CAJVQC010043704">
    <property type="protein sequence ID" value="CAG8778060.1"/>
    <property type="molecule type" value="Genomic_DNA"/>
</dbReference>
<name>A0ACA9R5U3_9GLOM</name>